<dbReference type="InParanoid" id="D8SKG9"/>
<dbReference type="Pfam" id="PF01535">
    <property type="entry name" value="PPR"/>
    <property type="match status" value="3"/>
</dbReference>
<gene>
    <name evidence="3" type="ORF">SELMODRAFT_423071</name>
</gene>
<dbReference type="InterPro" id="IPR002885">
    <property type="entry name" value="PPR_rpt"/>
</dbReference>
<evidence type="ECO:0000256" key="1">
    <source>
        <dbReference type="ARBA" id="ARBA00022737"/>
    </source>
</evidence>
<evidence type="ECO:0008006" key="5">
    <source>
        <dbReference type="Google" id="ProtNLM"/>
    </source>
</evidence>
<dbReference type="EMBL" id="GL377625">
    <property type="protein sequence ID" value="EFJ14980.1"/>
    <property type="molecule type" value="Genomic_DNA"/>
</dbReference>
<dbReference type="Gramene" id="EFJ14980">
    <property type="protein sequence ID" value="EFJ14980"/>
    <property type="gene ID" value="SELMODRAFT_423071"/>
</dbReference>
<dbReference type="KEGG" id="smo:SELMODRAFT_423071"/>
<dbReference type="PANTHER" id="PTHR45717">
    <property type="entry name" value="OS12G0527900 PROTEIN"/>
    <property type="match status" value="1"/>
</dbReference>
<evidence type="ECO:0000256" key="2">
    <source>
        <dbReference type="PROSITE-ProRule" id="PRU00708"/>
    </source>
</evidence>
<dbReference type="NCBIfam" id="TIGR00756">
    <property type="entry name" value="PPR"/>
    <property type="match status" value="1"/>
</dbReference>
<dbReference type="PANTHER" id="PTHR45717:SF15">
    <property type="entry name" value="AGL218WP"/>
    <property type="match status" value="1"/>
</dbReference>
<organism evidence="4">
    <name type="scientific">Selaginella moellendorffii</name>
    <name type="common">Spikemoss</name>
    <dbReference type="NCBI Taxonomy" id="88036"/>
    <lineage>
        <taxon>Eukaryota</taxon>
        <taxon>Viridiplantae</taxon>
        <taxon>Streptophyta</taxon>
        <taxon>Embryophyta</taxon>
        <taxon>Tracheophyta</taxon>
        <taxon>Lycopodiopsida</taxon>
        <taxon>Selaginellales</taxon>
        <taxon>Selaginellaceae</taxon>
        <taxon>Selaginella</taxon>
    </lineage>
</organism>
<feature type="repeat" description="PPR" evidence="2">
    <location>
        <begin position="160"/>
        <end position="194"/>
    </location>
</feature>
<dbReference type="GO" id="GO:0003729">
    <property type="term" value="F:mRNA binding"/>
    <property type="evidence" value="ECO:0007669"/>
    <property type="project" value="UniProtKB-ARBA"/>
</dbReference>
<protein>
    <recommendedName>
        <fullName evidence="5">Pentacotripeptide-repeat region of PRORP domain-containing protein</fullName>
    </recommendedName>
</protein>
<reference evidence="3 4" key="1">
    <citation type="journal article" date="2011" name="Science">
        <title>The Selaginella genome identifies genetic changes associated with the evolution of vascular plants.</title>
        <authorList>
            <person name="Banks J.A."/>
            <person name="Nishiyama T."/>
            <person name="Hasebe M."/>
            <person name="Bowman J.L."/>
            <person name="Gribskov M."/>
            <person name="dePamphilis C."/>
            <person name="Albert V.A."/>
            <person name="Aono N."/>
            <person name="Aoyama T."/>
            <person name="Ambrose B.A."/>
            <person name="Ashton N.W."/>
            <person name="Axtell M.J."/>
            <person name="Barker E."/>
            <person name="Barker M.S."/>
            <person name="Bennetzen J.L."/>
            <person name="Bonawitz N.D."/>
            <person name="Chapple C."/>
            <person name="Cheng C."/>
            <person name="Correa L.G."/>
            <person name="Dacre M."/>
            <person name="DeBarry J."/>
            <person name="Dreyer I."/>
            <person name="Elias M."/>
            <person name="Engstrom E.M."/>
            <person name="Estelle M."/>
            <person name="Feng L."/>
            <person name="Finet C."/>
            <person name="Floyd S.K."/>
            <person name="Frommer W.B."/>
            <person name="Fujita T."/>
            <person name="Gramzow L."/>
            <person name="Gutensohn M."/>
            <person name="Harholt J."/>
            <person name="Hattori M."/>
            <person name="Heyl A."/>
            <person name="Hirai T."/>
            <person name="Hiwatashi Y."/>
            <person name="Ishikawa M."/>
            <person name="Iwata M."/>
            <person name="Karol K.G."/>
            <person name="Koehler B."/>
            <person name="Kolukisaoglu U."/>
            <person name="Kubo M."/>
            <person name="Kurata T."/>
            <person name="Lalonde S."/>
            <person name="Li K."/>
            <person name="Li Y."/>
            <person name="Litt A."/>
            <person name="Lyons E."/>
            <person name="Manning G."/>
            <person name="Maruyama T."/>
            <person name="Michael T.P."/>
            <person name="Mikami K."/>
            <person name="Miyazaki S."/>
            <person name="Morinaga S."/>
            <person name="Murata T."/>
            <person name="Mueller-Roeber B."/>
            <person name="Nelson D.R."/>
            <person name="Obara M."/>
            <person name="Oguri Y."/>
            <person name="Olmstead R.G."/>
            <person name="Onodera N."/>
            <person name="Petersen B.L."/>
            <person name="Pils B."/>
            <person name="Prigge M."/>
            <person name="Rensing S.A."/>
            <person name="Riano-Pachon D.M."/>
            <person name="Roberts A.W."/>
            <person name="Sato Y."/>
            <person name="Scheller H.V."/>
            <person name="Schulz B."/>
            <person name="Schulz C."/>
            <person name="Shakirov E.V."/>
            <person name="Shibagaki N."/>
            <person name="Shinohara N."/>
            <person name="Shippen D.E."/>
            <person name="Soerensen I."/>
            <person name="Sotooka R."/>
            <person name="Sugimoto N."/>
            <person name="Sugita M."/>
            <person name="Sumikawa N."/>
            <person name="Tanurdzic M."/>
            <person name="Theissen G."/>
            <person name="Ulvskov P."/>
            <person name="Wakazuki S."/>
            <person name="Weng J.K."/>
            <person name="Willats W.W."/>
            <person name="Wipf D."/>
            <person name="Wolf P.G."/>
            <person name="Yang L."/>
            <person name="Zimmer A.D."/>
            <person name="Zhu Q."/>
            <person name="Mitros T."/>
            <person name="Hellsten U."/>
            <person name="Loque D."/>
            <person name="Otillar R."/>
            <person name="Salamov A."/>
            <person name="Schmutz J."/>
            <person name="Shapiro H."/>
            <person name="Lindquist E."/>
            <person name="Lucas S."/>
            <person name="Rokhsar D."/>
            <person name="Grigoriev I.V."/>
        </authorList>
    </citation>
    <scope>NUCLEOTIDE SEQUENCE [LARGE SCALE GENOMIC DNA]</scope>
</reference>
<dbReference type="GO" id="GO:0005739">
    <property type="term" value="C:mitochondrion"/>
    <property type="evidence" value="ECO:0000318"/>
    <property type="project" value="GO_Central"/>
</dbReference>
<dbReference type="HOGENOM" id="CLU_466469_0_0_1"/>
<dbReference type="Proteomes" id="UP000001514">
    <property type="component" value="Unassembled WGS sequence"/>
</dbReference>
<evidence type="ECO:0000313" key="4">
    <source>
        <dbReference type="Proteomes" id="UP000001514"/>
    </source>
</evidence>
<dbReference type="OMA" id="NSVWRIG"/>
<name>D8SKG9_SELML</name>
<dbReference type="InterPro" id="IPR011990">
    <property type="entry name" value="TPR-like_helical_dom_sf"/>
</dbReference>
<dbReference type="eggNOG" id="KOG4197">
    <property type="taxonomic scope" value="Eukaryota"/>
</dbReference>
<keyword evidence="4" id="KW-1185">Reference proteome</keyword>
<keyword evidence="1" id="KW-0677">Repeat</keyword>
<dbReference type="AlphaFoldDB" id="D8SKG9"/>
<accession>D8SKG9</accession>
<dbReference type="Gene3D" id="1.25.40.10">
    <property type="entry name" value="Tetratricopeptide repeat domain"/>
    <property type="match status" value="1"/>
</dbReference>
<dbReference type="PROSITE" id="PS51375">
    <property type="entry name" value="PPR"/>
    <property type="match status" value="1"/>
</dbReference>
<proteinExistence type="predicted"/>
<sequence>MRGIVAISSSAGAMALRRRCGTAAGNPGSAGGTDDPQGSRQEIDLLWRPEERSIVLPQLDRRNMEYQDKLELVWDKVRDVPGHRVASYINWLVDMGEIDSKPMVLSIIRKLTKRQKYKTALDKAFEIDDRDYVLQVDYYAHVDMYLAEMAFNRLPDDKKTEEAYNYILAGYVRNRMLEKAVVVMDKIRELGLVSAFSLEQMTLLFHYLGLERRIPALVVEARSLGLHFHPHFLNTHLWIKRRHGDLSGMEEIVEELELMGRSNAWTYIFIASAYIQAGFPEKAHAALGAAEAGIRNGRFKKQRKVYNKILLLYGLLKDMEGIERVWGILNSRPLVAVHNHLFMIEALGSAGNIGRAEEIFEELRKCRGVRKEYRQFIVMAGAYTKNGLMDKATEVLYDYPAKYKARPVPELYHYFIKGYIKRNEKDWAIEAYEEGQSLVRYRSTKLWYETMLEVMSIYAERGDVTSALAMFKHCKACKHRDIRMFTLLFKTYVVAKEPAHGLIKRMVMLGFEPNDEIRELILQLKPIRKQFEEDRFERKVFGKPHLQWLRWEDDAVKRRWFGRGPRRKVKQLLRKVNRYYKRKKRVWCTEVHDDPSLD</sequence>
<evidence type="ECO:0000313" key="3">
    <source>
        <dbReference type="EMBL" id="EFJ14980.1"/>
    </source>
</evidence>